<accession>F9T6S0</accession>
<keyword evidence="3" id="KW-1185">Reference proteome</keyword>
<evidence type="ECO:0000313" key="4">
    <source>
        <dbReference type="Proteomes" id="UP000030071"/>
    </source>
</evidence>
<dbReference type="AlphaFoldDB" id="F9T6S0"/>
<protein>
    <submittedName>
        <fullName evidence="1">Transcriptional regulator</fullName>
    </submittedName>
</protein>
<dbReference type="NCBIfam" id="NF041292">
    <property type="entry name" value="StbB"/>
    <property type="match status" value="1"/>
</dbReference>
<dbReference type="KEGG" id="vtu:IX91_25850"/>
<proteinExistence type="predicted"/>
<name>F9T6S0_9VIBR</name>
<dbReference type="EMBL" id="CP009359">
    <property type="protein sequence ID" value="AIW17484.1"/>
    <property type="molecule type" value="Genomic_DNA"/>
</dbReference>
<evidence type="ECO:0000313" key="1">
    <source>
        <dbReference type="EMBL" id="AIW17484.1"/>
    </source>
</evidence>
<gene>
    <name evidence="1" type="ORF">IX91_25850</name>
    <name evidence="2" type="ORF">VITU9109_02837</name>
</gene>
<reference evidence="2 3" key="2">
    <citation type="journal article" date="2012" name="Int. J. Syst. Evol. Microbiol.">
        <title>Vibrio caribbeanicus sp. nov., isolated from the marine sponge Scleritoderma cyanea.</title>
        <authorList>
            <person name="Hoffmann M."/>
            <person name="Monday S.R."/>
            <person name="Allard M.W."/>
            <person name="Strain E.A."/>
            <person name="Whittaker P."/>
            <person name="Naum M."/>
            <person name="McCarthy P.J."/>
            <person name="Lopez J.V."/>
            <person name="Fischer M."/>
            <person name="Brown E.W."/>
        </authorList>
    </citation>
    <scope>NUCLEOTIDE SEQUENCE [LARGE SCALE GENOMIC DNA]</scope>
    <source>
        <strain evidence="2 3">ATCC 19109</strain>
    </source>
</reference>
<dbReference type="eggNOG" id="ENOG502ZAA9">
    <property type="taxonomic scope" value="Bacteria"/>
</dbReference>
<dbReference type="PATRIC" id="fig|1051646.9.peg.5040"/>
<dbReference type="GeneID" id="23448150"/>
<dbReference type="RefSeq" id="WP_004745292.1">
    <property type="nucleotide sequence ID" value="NZ_AFWI01000154.1"/>
</dbReference>
<geneLocation type="plasmid" evidence="1 4">
    <name>p48</name>
</geneLocation>
<dbReference type="Proteomes" id="UP000030071">
    <property type="component" value="Plasmid p48"/>
</dbReference>
<reference evidence="1 4" key="3">
    <citation type="submission" date="2014-08" db="EMBL/GenBank/DDBJ databases">
        <title>First Complete Genome Sequence of the Shellfish Pathogen Vibrio tubiashii.</title>
        <authorList>
            <person name="Richards G.P."/>
            <person name="Needleman D.S."/>
            <person name="Watson M.A."/>
            <person name="Bono J.L."/>
        </authorList>
    </citation>
    <scope>NUCLEOTIDE SEQUENCE [LARGE SCALE GENOMIC DNA]</scope>
    <source>
        <strain evidence="1 4">ATCC 19109</strain>
        <plasmid evidence="1">p48</plasmid>
        <plasmid evidence="4">Plasmid p48</plasmid>
    </source>
</reference>
<dbReference type="EMBL" id="AFWI01000154">
    <property type="protein sequence ID" value="EGU54475.1"/>
    <property type="molecule type" value="Genomic_DNA"/>
</dbReference>
<dbReference type="HOGENOM" id="CLU_096500_0_0_6"/>
<dbReference type="InterPro" id="IPR047985">
    <property type="entry name" value="StbB-like"/>
</dbReference>
<evidence type="ECO:0000313" key="2">
    <source>
        <dbReference type="EMBL" id="EGU54475.1"/>
    </source>
</evidence>
<sequence length="245" mass="27870">MELFVNIAMVNNSGNVGKSTLCEVLLKPRLPGAEIVKVETINSDGSDDVKFSAKEFDEILKRMDSNDVNIIDVGSSNIESFILQMQEYKGSQDDIDYFVIPVIPKHKQQIDAVSTAMMLLSLGVEKDRIKFIFNQADKQLTIEKQFSDFLEGLKKIKIKLDKSQYSVVYETVAFSALNKANKTFSEIANDERNLRLMIRQEKDRAKREELSEQRTLKRLISGVNDDLDIAFEMLDLDLMEETANA</sequence>
<reference evidence="2" key="1">
    <citation type="submission" date="2011-08" db="EMBL/GenBank/DDBJ databases">
        <authorList>
            <person name="Hoffman M."/>
            <person name="Strain E.A."/>
            <person name="Brown E."/>
            <person name="Allard M.W."/>
        </authorList>
    </citation>
    <scope>NUCLEOTIDE SEQUENCE</scope>
    <source>
        <strain evidence="2">ATCC 19109</strain>
    </source>
</reference>
<keyword evidence="1" id="KW-0614">Plasmid</keyword>
<organism evidence="1 4">
    <name type="scientific">Vibrio tubiashii ATCC 19109</name>
    <dbReference type="NCBI Taxonomy" id="1051646"/>
    <lineage>
        <taxon>Bacteria</taxon>
        <taxon>Pseudomonadati</taxon>
        <taxon>Pseudomonadota</taxon>
        <taxon>Gammaproteobacteria</taxon>
        <taxon>Vibrionales</taxon>
        <taxon>Vibrionaceae</taxon>
        <taxon>Vibrio</taxon>
        <taxon>Vibrio oreintalis group</taxon>
    </lineage>
</organism>
<evidence type="ECO:0000313" key="3">
    <source>
        <dbReference type="Proteomes" id="UP000003836"/>
    </source>
</evidence>
<dbReference type="Proteomes" id="UP000003836">
    <property type="component" value="Unassembled WGS sequence"/>
</dbReference>